<proteinExistence type="predicted"/>
<dbReference type="EMBL" id="JACCBK010000001">
    <property type="protein sequence ID" value="NYD86990.1"/>
    <property type="molecule type" value="Genomic_DNA"/>
</dbReference>
<organism evidence="1 2">
    <name type="scientific">Cellulomonas oligotrophica</name>
    <dbReference type="NCBI Taxonomy" id="931536"/>
    <lineage>
        <taxon>Bacteria</taxon>
        <taxon>Bacillati</taxon>
        <taxon>Actinomycetota</taxon>
        <taxon>Actinomycetes</taxon>
        <taxon>Micrococcales</taxon>
        <taxon>Cellulomonadaceae</taxon>
        <taxon>Cellulomonas</taxon>
    </lineage>
</organism>
<evidence type="ECO:0000313" key="1">
    <source>
        <dbReference type="EMBL" id="NYD86990.1"/>
    </source>
</evidence>
<gene>
    <name evidence="1" type="ORF">BKA21_002539</name>
</gene>
<dbReference type="RefSeq" id="WP_140459468.1">
    <property type="nucleotide sequence ID" value="NZ_BAABFI010000008.1"/>
</dbReference>
<comment type="caution">
    <text evidence="1">The sequence shown here is derived from an EMBL/GenBank/DDBJ whole genome shotgun (WGS) entry which is preliminary data.</text>
</comment>
<accession>A0A7Y9K078</accession>
<reference evidence="1 2" key="1">
    <citation type="submission" date="2020-07" db="EMBL/GenBank/DDBJ databases">
        <title>Sequencing the genomes of 1000 actinobacteria strains.</title>
        <authorList>
            <person name="Klenk H.-P."/>
        </authorList>
    </citation>
    <scope>NUCLEOTIDE SEQUENCE [LARGE SCALE GENOMIC DNA]</scope>
    <source>
        <strain evidence="1 2">DSM 24482</strain>
    </source>
</reference>
<dbReference type="Proteomes" id="UP000577956">
    <property type="component" value="Unassembled WGS sequence"/>
</dbReference>
<evidence type="ECO:0000313" key="2">
    <source>
        <dbReference type="Proteomes" id="UP000577956"/>
    </source>
</evidence>
<name>A0A7Y9K078_9CELL</name>
<protein>
    <submittedName>
        <fullName evidence="1">(2Fe-2S) ferredoxin</fullName>
    </submittedName>
</protein>
<sequence length="133" mass="13572">MPADVSPTETTPGLTACRLCAGETLEGRDPLPGGQAARLRAVADAGAARLTFVDCLDECERGDVVVARPSPACRRSGARPVWFEQLAGDDATADLDGWLRAGGPGASPLPPTLAPLVITRAAATADEGLPAEP</sequence>
<dbReference type="AlphaFoldDB" id="A0A7Y9K078"/>